<feature type="repeat" description="PPR" evidence="1">
    <location>
        <begin position="37"/>
        <end position="71"/>
    </location>
</feature>
<dbReference type="GO" id="GO:0070129">
    <property type="term" value="P:regulation of mitochondrial translation"/>
    <property type="evidence" value="ECO:0007669"/>
    <property type="project" value="TreeGrafter"/>
</dbReference>
<feature type="repeat" description="PPR" evidence="1">
    <location>
        <begin position="107"/>
        <end position="141"/>
    </location>
</feature>
<dbReference type="PANTHER" id="PTHR46669">
    <property type="entry name" value="LEUCINE-RICH PPR MOTIF-CONTAINING PROTEIN, MITOCHONDRIAL"/>
    <property type="match status" value="1"/>
</dbReference>
<dbReference type="AlphaFoldDB" id="A0A1B0GLS0"/>
<dbReference type="PROSITE" id="PS51375">
    <property type="entry name" value="PPR"/>
    <property type="match status" value="3"/>
</dbReference>
<accession>A0A1B0GLS0</accession>
<dbReference type="InterPro" id="IPR011990">
    <property type="entry name" value="TPR-like_helical_dom_sf"/>
</dbReference>
<protein>
    <recommendedName>
        <fullName evidence="4">Pentacotripeptide-repeat region of PRORP domain-containing protein</fullName>
    </recommendedName>
</protein>
<evidence type="ECO:0000256" key="1">
    <source>
        <dbReference type="PROSITE-ProRule" id="PRU00708"/>
    </source>
</evidence>
<dbReference type="GO" id="GO:0005739">
    <property type="term" value="C:mitochondrion"/>
    <property type="evidence" value="ECO:0007669"/>
    <property type="project" value="TreeGrafter"/>
</dbReference>
<dbReference type="VEuPathDB" id="VectorBase:LLOJ010519"/>
<dbReference type="InterPro" id="IPR033490">
    <property type="entry name" value="LRP130"/>
</dbReference>
<dbReference type="GO" id="GO:0005634">
    <property type="term" value="C:nucleus"/>
    <property type="evidence" value="ECO:0007669"/>
    <property type="project" value="TreeGrafter"/>
</dbReference>
<evidence type="ECO:0008006" key="4">
    <source>
        <dbReference type="Google" id="ProtNLM"/>
    </source>
</evidence>
<evidence type="ECO:0000313" key="2">
    <source>
        <dbReference type="EnsemblMetazoa" id="LLOJ010519-PA"/>
    </source>
</evidence>
<feature type="repeat" description="PPR" evidence="1">
    <location>
        <begin position="72"/>
        <end position="106"/>
    </location>
</feature>
<dbReference type="Pfam" id="PF12854">
    <property type="entry name" value="PPR_1"/>
    <property type="match status" value="1"/>
</dbReference>
<dbReference type="InterPro" id="IPR002885">
    <property type="entry name" value="PPR_rpt"/>
</dbReference>
<keyword evidence="3" id="KW-1185">Reference proteome</keyword>
<name>A0A1B0GLS0_LUTLO</name>
<dbReference type="Proteomes" id="UP000092461">
    <property type="component" value="Unassembled WGS sequence"/>
</dbReference>
<evidence type="ECO:0000313" key="3">
    <source>
        <dbReference type="Proteomes" id="UP000092461"/>
    </source>
</evidence>
<dbReference type="VEuPathDB" id="VectorBase:LLONM1_009001"/>
<dbReference type="EMBL" id="AJWK01014695">
    <property type="status" value="NOT_ANNOTATED_CDS"/>
    <property type="molecule type" value="Genomic_DNA"/>
</dbReference>
<dbReference type="NCBIfam" id="TIGR00756">
    <property type="entry name" value="PPR"/>
    <property type="match status" value="2"/>
</dbReference>
<proteinExistence type="predicted"/>
<dbReference type="Gene3D" id="1.25.40.10">
    <property type="entry name" value="Tetratricopeptide repeat domain"/>
    <property type="match status" value="1"/>
</dbReference>
<organism evidence="2 3">
    <name type="scientific">Lutzomyia longipalpis</name>
    <name type="common">Sand fly</name>
    <dbReference type="NCBI Taxonomy" id="7200"/>
    <lineage>
        <taxon>Eukaryota</taxon>
        <taxon>Metazoa</taxon>
        <taxon>Ecdysozoa</taxon>
        <taxon>Arthropoda</taxon>
        <taxon>Hexapoda</taxon>
        <taxon>Insecta</taxon>
        <taxon>Pterygota</taxon>
        <taxon>Neoptera</taxon>
        <taxon>Endopterygota</taxon>
        <taxon>Diptera</taxon>
        <taxon>Nematocera</taxon>
        <taxon>Psychodoidea</taxon>
        <taxon>Psychodidae</taxon>
        <taxon>Lutzomyia</taxon>
        <taxon>Lutzomyia</taxon>
    </lineage>
</organism>
<dbReference type="GO" id="GO:0003730">
    <property type="term" value="F:mRNA 3'-UTR binding"/>
    <property type="evidence" value="ECO:0007669"/>
    <property type="project" value="TreeGrafter"/>
</dbReference>
<sequence>MDISHYNALLRVYLENEHPFSPTEFLSDLEAKGVEPNRVTYQRLIARYCQDGDIEGATRILEFMREKQLPVNENVFNALILGHSQADDMESAVGILNVMQQAGLSPSADTYTTLLCGYAKKGNVEAIQKTLEECEKKEVFLLDKDILDVLYTLAISGHGAQADTLLGYIRKSIGYNQDAINTILRLTNRGEDEVALKILRTMPRNMKPNGEVSDTGSFFIRQMVKAKLPVGKILTACDTIQEEGLNSRPLLIAIEAGLVQGSPEIVIPLLKKAKEQGFPLRQHYFWPLLCTAAKSNSTAGVVKVLRQMQDDFNIQANAETIRDYVVPNLKAKKEEIFRDLMDAGNL</sequence>
<reference evidence="2" key="1">
    <citation type="submission" date="2020-05" db="UniProtKB">
        <authorList>
            <consortium name="EnsemblMetazoa"/>
        </authorList>
    </citation>
    <scope>IDENTIFICATION</scope>
    <source>
        <strain evidence="2">Jacobina</strain>
    </source>
</reference>
<dbReference type="Pfam" id="PF13041">
    <property type="entry name" value="PPR_2"/>
    <property type="match status" value="1"/>
</dbReference>
<dbReference type="PANTHER" id="PTHR46669:SF1">
    <property type="entry name" value="LEUCINE-RICH PPR MOTIF-CONTAINING PROTEIN, MITOCHONDRIAL"/>
    <property type="match status" value="1"/>
</dbReference>
<dbReference type="EnsemblMetazoa" id="LLOJ010519-RA">
    <property type="protein sequence ID" value="LLOJ010519-PA"/>
    <property type="gene ID" value="LLOJ010519"/>
</dbReference>